<dbReference type="PANTHER" id="PTHR34388">
    <property type="entry name" value="DNA POLYMERASE III SUBUNIT DELTA"/>
    <property type="match status" value="1"/>
</dbReference>
<dbReference type="NCBIfam" id="TIGR01128">
    <property type="entry name" value="holA"/>
    <property type="match status" value="1"/>
</dbReference>
<dbReference type="SUPFAM" id="SSF48019">
    <property type="entry name" value="post-AAA+ oligomerization domain-like"/>
    <property type="match status" value="1"/>
</dbReference>
<evidence type="ECO:0000256" key="7">
    <source>
        <dbReference type="ARBA" id="ARBA00034754"/>
    </source>
</evidence>
<dbReference type="Gene3D" id="3.40.50.300">
    <property type="entry name" value="P-loop containing nucleotide triphosphate hydrolases"/>
    <property type="match status" value="1"/>
</dbReference>
<evidence type="ECO:0000256" key="5">
    <source>
        <dbReference type="ARBA" id="ARBA00022705"/>
    </source>
</evidence>
<dbReference type="RefSeq" id="WP_173919245.1">
    <property type="nucleotide sequence ID" value="NZ_CADCXY010000001.1"/>
</dbReference>
<sequence>MQLAQLQAHLQQHGLPALLCVFGDTPLLVDDALQIIRAQARQQGIDERERFIQDKQFDWRVLQAESVNLGLFSSQRLIELDLPEAKPGRDGADALKRYCAQLPEDQILILTGPKLKQEQLKAKWYKLLEQAGPVVQANSPERRQLPQFIQHRAQRYQLSLTPDATQLLADWFEGNLLALDQELQKLALMDAPQPLTTEFLMEAAHDQSRFSVFALQDAIVQGDLSGALRRLQRLLEEETEVAILNWMLQREAQKLQQLQQGQPSAKELMALGIWRNQEGAYRAFAQRLQPQHLARLNQLLVRLEFAFKRDSGEQLATLYCQAIILLCQPQRDPAFLTSCYG</sequence>
<dbReference type="SUPFAM" id="SSF52540">
    <property type="entry name" value="P-loop containing nucleoside triphosphate hydrolases"/>
    <property type="match status" value="1"/>
</dbReference>
<organism evidence="11 12">
    <name type="scientific">Pseudidiomarina piscicola</name>
    <dbReference type="NCBI Taxonomy" id="2614830"/>
    <lineage>
        <taxon>Bacteria</taxon>
        <taxon>Pseudomonadati</taxon>
        <taxon>Pseudomonadota</taxon>
        <taxon>Gammaproteobacteria</taxon>
        <taxon>Alteromonadales</taxon>
        <taxon>Idiomarinaceae</taxon>
        <taxon>Pseudidiomarina</taxon>
    </lineage>
</organism>
<evidence type="ECO:0000259" key="10">
    <source>
        <dbReference type="Pfam" id="PF06144"/>
    </source>
</evidence>
<evidence type="ECO:0000313" key="11">
    <source>
        <dbReference type="EMBL" id="CAB0149615.1"/>
    </source>
</evidence>
<dbReference type="InterPro" id="IPR008921">
    <property type="entry name" value="DNA_pol3_clamp-load_cplx_C"/>
</dbReference>
<keyword evidence="5" id="KW-0235">DNA replication</keyword>
<feature type="domain" description="DNA polymerase III delta N-terminal" evidence="10">
    <location>
        <begin position="20"/>
        <end position="137"/>
    </location>
</feature>
<dbReference type="InterPro" id="IPR005790">
    <property type="entry name" value="DNA_polIII_delta"/>
</dbReference>
<dbReference type="EMBL" id="CADCXY010000001">
    <property type="protein sequence ID" value="CAB0149615.1"/>
    <property type="molecule type" value="Genomic_DNA"/>
</dbReference>
<keyword evidence="4 11" id="KW-0548">Nucleotidyltransferase</keyword>
<evidence type="ECO:0000256" key="1">
    <source>
        <dbReference type="ARBA" id="ARBA00012417"/>
    </source>
</evidence>
<keyword evidence="3 11" id="KW-0808">Transferase</keyword>
<name>A0A6S6WT79_9GAMM</name>
<evidence type="ECO:0000256" key="4">
    <source>
        <dbReference type="ARBA" id="ARBA00022695"/>
    </source>
</evidence>
<evidence type="ECO:0000256" key="9">
    <source>
        <dbReference type="NCBIfam" id="TIGR01128"/>
    </source>
</evidence>
<dbReference type="EC" id="2.7.7.7" evidence="1 9"/>
<dbReference type="GO" id="GO:0003677">
    <property type="term" value="F:DNA binding"/>
    <property type="evidence" value="ECO:0007669"/>
    <property type="project" value="InterPro"/>
</dbReference>
<evidence type="ECO:0000256" key="3">
    <source>
        <dbReference type="ARBA" id="ARBA00022679"/>
    </source>
</evidence>
<dbReference type="Proteomes" id="UP000481517">
    <property type="component" value="Unassembled WGS sequence"/>
</dbReference>
<keyword evidence="12" id="KW-1185">Reference proteome</keyword>
<accession>A0A6S6WT79</accession>
<evidence type="ECO:0000256" key="8">
    <source>
        <dbReference type="ARBA" id="ARBA00049244"/>
    </source>
</evidence>
<comment type="similarity">
    <text evidence="7">Belongs to the DNA polymerase HolA subunit family.</text>
</comment>
<comment type="catalytic activity">
    <reaction evidence="8">
        <text>DNA(n) + a 2'-deoxyribonucleoside 5'-triphosphate = DNA(n+1) + diphosphate</text>
        <dbReference type="Rhea" id="RHEA:22508"/>
        <dbReference type="Rhea" id="RHEA-COMP:17339"/>
        <dbReference type="Rhea" id="RHEA-COMP:17340"/>
        <dbReference type="ChEBI" id="CHEBI:33019"/>
        <dbReference type="ChEBI" id="CHEBI:61560"/>
        <dbReference type="ChEBI" id="CHEBI:173112"/>
        <dbReference type="EC" id="2.7.7.7"/>
    </reaction>
</comment>
<dbReference type="GO" id="GO:0003887">
    <property type="term" value="F:DNA-directed DNA polymerase activity"/>
    <property type="evidence" value="ECO:0007669"/>
    <property type="project" value="UniProtKB-UniRule"/>
</dbReference>
<dbReference type="CDD" id="cd18138">
    <property type="entry name" value="HLD_clamp_pol_III_delta"/>
    <property type="match status" value="1"/>
</dbReference>
<proteinExistence type="inferred from homology"/>
<evidence type="ECO:0000256" key="2">
    <source>
        <dbReference type="ARBA" id="ARBA00017703"/>
    </source>
</evidence>
<protein>
    <recommendedName>
        <fullName evidence="2 9">DNA polymerase III subunit delta</fullName>
        <ecNumber evidence="1 9">2.7.7.7</ecNumber>
    </recommendedName>
</protein>
<dbReference type="Gene3D" id="1.20.272.10">
    <property type="match status" value="1"/>
</dbReference>
<gene>
    <name evidence="11" type="primary">holA</name>
    <name evidence="11" type="ORF">PSI9734_00186</name>
</gene>
<dbReference type="Gene3D" id="1.10.8.60">
    <property type="match status" value="1"/>
</dbReference>
<keyword evidence="6" id="KW-0239">DNA-directed DNA polymerase</keyword>
<dbReference type="AlphaFoldDB" id="A0A6S6WT79"/>
<reference evidence="11 12" key="1">
    <citation type="submission" date="2020-02" db="EMBL/GenBank/DDBJ databases">
        <authorList>
            <person name="Rodrigo-Torres L."/>
            <person name="Arahal R. D."/>
            <person name="Lucena T."/>
        </authorList>
    </citation>
    <scope>NUCLEOTIDE SEQUENCE [LARGE SCALE GENOMIC DNA]</scope>
    <source>
        <strain evidence="11 12">CECT 9734</strain>
    </source>
</reference>
<dbReference type="InterPro" id="IPR027417">
    <property type="entry name" value="P-loop_NTPase"/>
</dbReference>
<evidence type="ECO:0000256" key="6">
    <source>
        <dbReference type="ARBA" id="ARBA00022932"/>
    </source>
</evidence>
<dbReference type="Pfam" id="PF06144">
    <property type="entry name" value="DNA_pol3_delta"/>
    <property type="match status" value="1"/>
</dbReference>
<dbReference type="GO" id="GO:0006261">
    <property type="term" value="P:DNA-templated DNA replication"/>
    <property type="evidence" value="ECO:0007669"/>
    <property type="project" value="TreeGrafter"/>
</dbReference>
<dbReference type="PANTHER" id="PTHR34388:SF1">
    <property type="entry name" value="DNA POLYMERASE III SUBUNIT DELTA"/>
    <property type="match status" value="1"/>
</dbReference>
<dbReference type="GO" id="GO:0009360">
    <property type="term" value="C:DNA polymerase III complex"/>
    <property type="evidence" value="ECO:0007669"/>
    <property type="project" value="UniProtKB-UniRule"/>
</dbReference>
<dbReference type="InterPro" id="IPR010372">
    <property type="entry name" value="DNA_pol3_delta_N"/>
</dbReference>
<evidence type="ECO:0000313" key="12">
    <source>
        <dbReference type="Proteomes" id="UP000481517"/>
    </source>
</evidence>